<feature type="domain" description="HTH luxR-type" evidence="4">
    <location>
        <begin position="895"/>
        <end position="957"/>
    </location>
</feature>
<evidence type="ECO:0000256" key="1">
    <source>
        <dbReference type="ARBA" id="ARBA00022741"/>
    </source>
</evidence>
<dbReference type="PROSITE" id="PS50043">
    <property type="entry name" value="HTH_LUXR_2"/>
    <property type="match status" value="1"/>
</dbReference>
<evidence type="ECO:0000256" key="2">
    <source>
        <dbReference type="ARBA" id="ARBA00022840"/>
    </source>
</evidence>
<dbReference type="SUPFAM" id="SSF46894">
    <property type="entry name" value="C-terminal effector domain of the bipartite response regulators"/>
    <property type="match status" value="1"/>
</dbReference>
<dbReference type="PANTHER" id="PTHR16305">
    <property type="entry name" value="TESTICULAR SOLUBLE ADENYLYL CYCLASE"/>
    <property type="match status" value="1"/>
</dbReference>
<dbReference type="PRINTS" id="PR00038">
    <property type="entry name" value="HTHLUXR"/>
</dbReference>
<proteinExistence type="predicted"/>
<accession>A0ABV4QZ47</accession>
<dbReference type="CDD" id="cd06170">
    <property type="entry name" value="LuxR_C_like"/>
    <property type="match status" value="1"/>
</dbReference>
<dbReference type="EMBL" id="JAXCEH010000012">
    <property type="protein sequence ID" value="MFA1555925.1"/>
    <property type="molecule type" value="Genomic_DNA"/>
</dbReference>
<dbReference type="PANTHER" id="PTHR16305:SF35">
    <property type="entry name" value="TRANSCRIPTIONAL ACTIVATOR DOMAIN"/>
    <property type="match status" value="1"/>
</dbReference>
<feature type="region of interest" description="Disordered" evidence="3">
    <location>
        <begin position="860"/>
        <end position="895"/>
    </location>
</feature>
<dbReference type="InterPro" id="IPR027417">
    <property type="entry name" value="P-loop_NTPase"/>
</dbReference>
<sequence length="957" mass="100011">MTHPMPLHGRRRELRAIEVMLDRARGGHGGALTVAGDAGVGRTALLEAAVRAAGPAFRTIGTTGVPGETGVPYAGLHRLLRPLAAETAQLPPAHRDALGTIMEGAPSAERFVLSTAVCELLSLAARNGPVLCWADDVQWLDRGSLEALAFAARRVQGEPVAVLFATRDDREDADPGGLAGIARLRLGPLGEEASRRVLRDALDAAGGLAGGGDGDLTEEIVDLACGRPLAIRQLAAALTSGQLSGAAPPPRALPPGSSLRALCHRRRLRLPAGARRLVLMAVAEEWLGAATMARAARVDGIGAADLDAARESGLLRFEGDGVAVRDQLVRSSLWADATREERQDAHALLADVLVQDWQRPRRLWHLAAVAGEPDDRLAAELAGAAAASQRAGRYADSWRVWQRAATLTVDHGVRTDRYLAAAGDAWAGGRSRRARAMLRQVRPPTCDGTAAARAALLRGQIEVAAGSPATAVPVLRDAAERLAGSDADAALDALMWASEAADASGDTHGYLEIADRAASLPPAGGARRRLMLAHLGGMAAMVRGRHREAAHRLGTAVRLGADVADPAARVWAALAAFALGDGPRTRALAAEAVASARRLGNAPIESYALLVAGRCEALLGHPPAPIAACHDGLRLARATRLHGHAAEQLATLALTAAFNGDADAAAAHLEPLTGAADRRGLTRAAAFGSWAPACLDLAADRPADAAARLRLPGGCGLAHLPARLFAVPHLVEALVRAGDHDRAADAYARFRGWTDGIGAASAASGTGPAPGRDALSRRCRALLAGCDADAEEHFTEALRLHEAAGAVFDLARTELLFGHRLRRGRRPRAAREHLRAALRIFERYGAVPWSAQARAELRAAGETVAPPPPLAPPPAPERGVGTGAARGPGAAAARGADGFGELTAQQAHIARMVAEGATNREIAARLLLSPRTIDHHLRNVFTRLGIRSRVELARLIR</sequence>
<keyword evidence="2" id="KW-0067">ATP-binding</keyword>
<evidence type="ECO:0000313" key="6">
    <source>
        <dbReference type="Proteomes" id="UP001569904"/>
    </source>
</evidence>
<keyword evidence="1" id="KW-0547">Nucleotide-binding</keyword>
<dbReference type="Proteomes" id="UP001569904">
    <property type="component" value="Unassembled WGS sequence"/>
</dbReference>
<dbReference type="InterPro" id="IPR036388">
    <property type="entry name" value="WH-like_DNA-bd_sf"/>
</dbReference>
<dbReference type="Pfam" id="PF00196">
    <property type="entry name" value="GerE"/>
    <property type="match status" value="1"/>
</dbReference>
<evidence type="ECO:0000313" key="5">
    <source>
        <dbReference type="EMBL" id="MFA1555925.1"/>
    </source>
</evidence>
<gene>
    <name evidence="5" type="ORF">SM436_19730</name>
</gene>
<dbReference type="PROSITE" id="PS00622">
    <property type="entry name" value="HTH_LUXR_1"/>
    <property type="match status" value="1"/>
</dbReference>
<protein>
    <submittedName>
        <fullName evidence="5">LuxR family transcriptional regulator</fullName>
    </submittedName>
</protein>
<evidence type="ECO:0000256" key="3">
    <source>
        <dbReference type="SAM" id="MobiDB-lite"/>
    </source>
</evidence>
<evidence type="ECO:0000259" key="4">
    <source>
        <dbReference type="PROSITE" id="PS50043"/>
    </source>
</evidence>
<reference evidence="5 6" key="1">
    <citation type="submission" date="2023-11" db="EMBL/GenBank/DDBJ databases">
        <title>Actinomadura monticuli sp. nov., isolated from volcanic ash.</title>
        <authorList>
            <person name="Lee S.D."/>
            <person name="Yang H."/>
            <person name="Kim I.S."/>
        </authorList>
    </citation>
    <scope>NUCLEOTIDE SEQUENCE [LARGE SCALE GENOMIC DNA]</scope>
    <source>
        <strain evidence="5 6">DSM 45346</strain>
    </source>
</reference>
<dbReference type="InterPro" id="IPR016032">
    <property type="entry name" value="Sig_transdc_resp-reg_C-effctor"/>
</dbReference>
<dbReference type="InterPro" id="IPR000792">
    <property type="entry name" value="Tscrpt_reg_LuxR_C"/>
</dbReference>
<dbReference type="SUPFAM" id="SSF52540">
    <property type="entry name" value="P-loop containing nucleoside triphosphate hydrolases"/>
    <property type="match status" value="1"/>
</dbReference>
<feature type="compositionally biased region" description="Pro residues" evidence="3">
    <location>
        <begin position="865"/>
        <end position="876"/>
    </location>
</feature>
<dbReference type="RefSeq" id="WP_371942644.1">
    <property type="nucleotide sequence ID" value="NZ_JAXCEH010000012.1"/>
</dbReference>
<organism evidence="5 6">
    <name type="scientific">Actinomadura chokoriensis</name>
    <dbReference type="NCBI Taxonomy" id="454156"/>
    <lineage>
        <taxon>Bacteria</taxon>
        <taxon>Bacillati</taxon>
        <taxon>Actinomycetota</taxon>
        <taxon>Actinomycetes</taxon>
        <taxon>Streptosporangiales</taxon>
        <taxon>Thermomonosporaceae</taxon>
        <taxon>Actinomadura</taxon>
    </lineage>
</organism>
<dbReference type="Gene3D" id="1.10.10.10">
    <property type="entry name" value="Winged helix-like DNA-binding domain superfamily/Winged helix DNA-binding domain"/>
    <property type="match status" value="1"/>
</dbReference>
<keyword evidence="6" id="KW-1185">Reference proteome</keyword>
<comment type="caution">
    <text evidence="5">The sequence shown here is derived from an EMBL/GenBank/DDBJ whole genome shotgun (WGS) entry which is preliminary data.</text>
</comment>
<dbReference type="InterPro" id="IPR041664">
    <property type="entry name" value="AAA_16"/>
</dbReference>
<name>A0ABV4QZ47_9ACTN</name>
<dbReference type="SMART" id="SM00421">
    <property type="entry name" value="HTH_LUXR"/>
    <property type="match status" value="1"/>
</dbReference>
<dbReference type="Pfam" id="PF13191">
    <property type="entry name" value="AAA_16"/>
    <property type="match status" value="1"/>
</dbReference>